<sequence length="749" mass="87393">MDKYCLVPPRRNYRRKTFWNTFSSHIFLCCTKNEENTKRERKQFWKIIRDRISKKKDTDRTYNILLDLYEQKNVISELEKCKISPSFTKFKRDDLEFYAPQLCNLLLYDFHENLEELVKTVLVLCKLSFQFSHKVYWFLNSTDFSVLEPPNVDPFYLIKSIETISSDSQSVFLGEGKKLLNLLAEQGLDAEKTNTQSFAEIVNEENDKQIQVREVIKMYNEIGKNAEVPIDVNPKYIPLNPFPNNDIIDGYHSTLWFYDRLTQISLKLLKFPKKGELLKEELKSLNLLLPAAVYIPFSNLNCRNSSILHIPISEAKVFTTKERAPFLICIEVFRPYEELQDMDLHNEPDLRRRIIRANTLPFKLENRHSEDFNDPTTVEPEGINELMKSFVQRNSDEGAFKLQNSFAGLSPALHYDGVFSNIDPRATTIGVIYGNIEDEEEEMETNENVEQHPSALKESFKEQANRIKAKSPFGKLKTWDLVRVIVKSGDDLRQEQLAMQLISFFWQTFKEKKLDIYLYAYEILATGLDCGIIECVQDAVSIDGLKKSLPADRNTLYDFFRIQFGDENSKRYKRAKKNFMRSLAGYSLLCYILQIKDRHNGNILIDRHGHLIHIDFGFLFSNSPGGNLNFEKAPFKLTDEFERILGGRRSKIFIEFRSLCVKGFIALRAKAEQIILLVEMMRTGSGASLPCFCRGEEAIKELRARLMPREKMSESDCKGYVNMLIDESLDNWTTRCYDRFQYCCQNIFY</sequence>
<name>A0AAU9JJZ4_9CILI</name>
<dbReference type="PANTHER" id="PTHR10048:SF22">
    <property type="entry name" value="PHOSPHATIDYLINOSITOL 4-KINASE BETA"/>
    <property type="match status" value="1"/>
</dbReference>
<dbReference type="SUPFAM" id="SSF48371">
    <property type="entry name" value="ARM repeat"/>
    <property type="match status" value="1"/>
</dbReference>
<dbReference type="Gene3D" id="1.10.1070.11">
    <property type="entry name" value="Phosphatidylinositol 3-/4-kinase, catalytic domain"/>
    <property type="match status" value="1"/>
</dbReference>
<dbReference type="PROSITE" id="PS00915">
    <property type="entry name" value="PI3_4_KINASE_1"/>
    <property type="match status" value="1"/>
</dbReference>
<dbReference type="PROSITE" id="PS00916">
    <property type="entry name" value="PI3_4_KINASE_2"/>
    <property type="match status" value="1"/>
</dbReference>
<dbReference type="InterPro" id="IPR011009">
    <property type="entry name" value="Kinase-like_dom_sf"/>
</dbReference>
<evidence type="ECO:0000256" key="1">
    <source>
        <dbReference type="ARBA" id="ARBA00001686"/>
    </source>
</evidence>
<dbReference type="InterPro" id="IPR016024">
    <property type="entry name" value="ARM-type_fold"/>
</dbReference>
<dbReference type="GO" id="GO:0005737">
    <property type="term" value="C:cytoplasm"/>
    <property type="evidence" value="ECO:0007669"/>
    <property type="project" value="TreeGrafter"/>
</dbReference>
<evidence type="ECO:0000313" key="6">
    <source>
        <dbReference type="EMBL" id="CAG9321147.1"/>
    </source>
</evidence>
<dbReference type="SUPFAM" id="SSF56112">
    <property type="entry name" value="Protein kinase-like (PK-like)"/>
    <property type="match status" value="1"/>
</dbReference>
<dbReference type="Proteomes" id="UP001162131">
    <property type="component" value="Unassembled WGS sequence"/>
</dbReference>
<dbReference type="InterPro" id="IPR057754">
    <property type="entry name" value="PI4-kinase_beta/PIK1_cat"/>
</dbReference>
<keyword evidence="3" id="KW-0808">Transferase</keyword>
<dbReference type="Gene3D" id="3.30.1010.10">
    <property type="entry name" value="Phosphatidylinositol 3-kinase Catalytic Subunit, Chain A, domain 4"/>
    <property type="match status" value="1"/>
</dbReference>
<dbReference type="Pfam" id="PF00454">
    <property type="entry name" value="PI3_PI4_kinase"/>
    <property type="match status" value="1"/>
</dbReference>
<dbReference type="EC" id="2.7.1.67" evidence="2"/>
<gene>
    <name evidence="6" type="ORF">BSTOLATCC_MIC27715</name>
</gene>
<keyword evidence="4" id="KW-0418">Kinase</keyword>
<evidence type="ECO:0000256" key="2">
    <source>
        <dbReference type="ARBA" id="ARBA00012169"/>
    </source>
</evidence>
<comment type="catalytic activity">
    <reaction evidence="1">
        <text>a 1,2-diacyl-sn-glycero-3-phospho-(1D-myo-inositol) + ATP = a 1,2-diacyl-sn-glycero-3-phospho-(1D-myo-inositol 4-phosphate) + ADP + H(+)</text>
        <dbReference type="Rhea" id="RHEA:19877"/>
        <dbReference type="ChEBI" id="CHEBI:15378"/>
        <dbReference type="ChEBI" id="CHEBI:30616"/>
        <dbReference type="ChEBI" id="CHEBI:57880"/>
        <dbReference type="ChEBI" id="CHEBI:58178"/>
        <dbReference type="ChEBI" id="CHEBI:456216"/>
        <dbReference type="EC" id="2.7.1.67"/>
    </reaction>
</comment>
<reference evidence="6" key="1">
    <citation type="submission" date="2021-09" db="EMBL/GenBank/DDBJ databases">
        <authorList>
            <consortium name="AG Swart"/>
            <person name="Singh M."/>
            <person name="Singh A."/>
            <person name="Seah K."/>
            <person name="Emmerich C."/>
        </authorList>
    </citation>
    <scope>NUCLEOTIDE SEQUENCE</scope>
    <source>
        <strain evidence="6">ATCC30299</strain>
    </source>
</reference>
<dbReference type="PROSITE" id="PS50290">
    <property type="entry name" value="PI3_4_KINASE_3"/>
    <property type="match status" value="1"/>
</dbReference>
<feature type="domain" description="PI3K/PI4K catalytic" evidence="5">
    <location>
        <begin position="458"/>
        <end position="733"/>
    </location>
</feature>
<dbReference type="PANTHER" id="PTHR10048">
    <property type="entry name" value="PHOSPHATIDYLINOSITOL KINASE"/>
    <property type="match status" value="1"/>
</dbReference>
<dbReference type="EMBL" id="CAJZBQ010000027">
    <property type="protein sequence ID" value="CAG9321147.1"/>
    <property type="molecule type" value="Genomic_DNA"/>
</dbReference>
<dbReference type="CDD" id="cd05168">
    <property type="entry name" value="PI4Kc_III_beta"/>
    <property type="match status" value="1"/>
</dbReference>
<dbReference type="GO" id="GO:0048015">
    <property type="term" value="P:phosphatidylinositol-mediated signaling"/>
    <property type="evidence" value="ECO:0007669"/>
    <property type="project" value="TreeGrafter"/>
</dbReference>
<dbReference type="SMART" id="SM00146">
    <property type="entry name" value="PI3Kc"/>
    <property type="match status" value="1"/>
</dbReference>
<proteinExistence type="predicted"/>
<evidence type="ECO:0000256" key="4">
    <source>
        <dbReference type="ARBA" id="ARBA00022777"/>
    </source>
</evidence>
<dbReference type="GO" id="GO:0046854">
    <property type="term" value="P:phosphatidylinositol phosphate biosynthetic process"/>
    <property type="evidence" value="ECO:0007669"/>
    <property type="project" value="InterPro"/>
</dbReference>
<dbReference type="FunFam" id="1.10.1070.11:FF:000016">
    <property type="entry name" value="PIK1p Phosphatidylinositol 4-kinase"/>
    <property type="match status" value="1"/>
</dbReference>
<keyword evidence="7" id="KW-1185">Reference proteome</keyword>
<dbReference type="InterPro" id="IPR015433">
    <property type="entry name" value="PI3/4_kinase"/>
</dbReference>
<protein>
    <recommendedName>
        <fullName evidence="2">1-phosphatidylinositol 4-kinase</fullName>
        <ecNumber evidence="2">2.7.1.67</ecNumber>
    </recommendedName>
</protein>
<dbReference type="InterPro" id="IPR018936">
    <property type="entry name" value="PI3/4_kinase_CS"/>
</dbReference>
<accession>A0AAU9JJZ4</accession>
<dbReference type="InterPro" id="IPR036940">
    <property type="entry name" value="PI3/4_kinase_cat_sf"/>
</dbReference>
<evidence type="ECO:0000259" key="5">
    <source>
        <dbReference type="PROSITE" id="PS50290"/>
    </source>
</evidence>
<dbReference type="AlphaFoldDB" id="A0AAU9JJZ4"/>
<dbReference type="InterPro" id="IPR000403">
    <property type="entry name" value="PI3/4_kinase_cat_dom"/>
</dbReference>
<comment type="caution">
    <text evidence="6">The sequence shown here is derived from an EMBL/GenBank/DDBJ whole genome shotgun (WGS) entry which is preliminary data.</text>
</comment>
<dbReference type="GO" id="GO:0004430">
    <property type="term" value="F:1-phosphatidylinositol 4-kinase activity"/>
    <property type="evidence" value="ECO:0007669"/>
    <property type="project" value="UniProtKB-EC"/>
</dbReference>
<organism evidence="6 7">
    <name type="scientific">Blepharisma stoltei</name>
    <dbReference type="NCBI Taxonomy" id="1481888"/>
    <lineage>
        <taxon>Eukaryota</taxon>
        <taxon>Sar</taxon>
        <taxon>Alveolata</taxon>
        <taxon>Ciliophora</taxon>
        <taxon>Postciliodesmatophora</taxon>
        <taxon>Heterotrichea</taxon>
        <taxon>Heterotrichida</taxon>
        <taxon>Blepharismidae</taxon>
        <taxon>Blepharisma</taxon>
    </lineage>
</organism>
<dbReference type="GO" id="GO:0016020">
    <property type="term" value="C:membrane"/>
    <property type="evidence" value="ECO:0007669"/>
    <property type="project" value="TreeGrafter"/>
</dbReference>
<evidence type="ECO:0000256" key="3">
    <source>
        <dbReference type="ARBA" id="ARBA00022679"/>
    </source>
</evidence>
<evidence type="ECO:0000313" key="7">
    <source>
        <dbReference type="Proteomes" id="UP001162131"/>
    </source>
</evidence>